<organism evidence="1 2">
    <name type="scientific">Massilia horti</name>
    <dbReference type="NCBI Taxonomy" id="2562153"/>
    <lineage>
        <taxon>Bacteria</taxon>
        <taxon>Pseudomonadati</taxon>
        <taxon>Pseudomonadota</taxon>
        <taxon>Betaproteobacteria</taxon>
        <taxon>Burkholderiales</taxon>
        <taxon>Oxalobacteraceae</taxon>
        <taxon>Telluria group</taxon>
        <taxon>Massilia</taxon>
    </lineage>
</organism>
<name>A0A4Y9T657_9BURK</name>
<dbReference type="RefSeq" id="WP_135189239.1">
    <property type="nucleotide sequence ID" value="NZ_SPUM01000047.1"/>
</dbReference>
<reference evidence="1 2" key="1">
    <citation type="submission" date="2019-03" db="EMBL/GenBank/DDBJ databases">
        <title>Draft genome of Massilia hortus sp. nov., a novel bacterial species of the Oxalobacteraceae family.</title>
        <authorList>
            <person name="Peta V."/>
            <person name="Raths R."/>
            <person name="Bucking H."/>
        </authorList>
    </citation>
    <scope>NUCLEOTIDE SEQUENCE [LARGE SCALE GENOMIC DNA]</scope>
    <source>
        <strain evidence="1 2">ONC3</strain>
    </source>
</reference>
<gene>
    <name evidence="1" type="ORF">E4O92_07995</name>
</gene>
<dbReference type="Proteomes" id="UP000297258">
    <property type="component" value="Unassembled WGS sequence"/>
</dbReference>
<accession>A0A4Y9T657</accession>
<sequence>MELVKVYPKLRQLLGGTPRTDLLTASRLDFCLTLLPHMGRQAVARMLADHDVPIGVVVRVLASPKRRAIDS</sequence>
<protein>
    <submittedName>
        <fullName evidence="1">Uncharacterized protein</fullName>
    </submittedName>
</protein>
<dbReference type="EMBL" id="SPUM01000047">
    <property type="protein sequence ID" value="TFW32858.1"/>
    <property type="molecule type" value="Genomic_DNA"/>
</dbReference>
<evidence type="ECO:0000313" key="2">
    <source>
        <dbReference type="Proteomes" id="UP000297258"/>
    </source>
</evidence>
<comment type="caution">
    <text evidence="1">The sequence shown here is derived from an EMBL/GenBank/DDBJ whole genome shotgun (WGS) entry which is preliminary data.</text>
</comment>
<evidence type="ECO:0000313" key="1">
    <source>
        <dbReference type="EMBL" id="TFW32858.1"/>
    </source>
</evidence>
<keyword evidence="2" id="KW-1185">Reference proteome</keyword>
<dbReference type="AlphaFoldDB" id="A0A4Y9T657"/>
<proteinExistence type="predicted"/>